<dbReference type="RefSeq" id="WP_167165620.1">
    <property type="nucleotide sequence ID" value="NZ_BAAAOO010000015.1"/>
</dbReference>
<accession>A0ABX0SF22</accession>
<sequence>MVGRSRLRRPVVLAAFEGWNDAADAATSAIDHIAEAYDTTPAFDIDSDDFYDYQIVRPRVVNGAEGRELEWPTTSLNVAHHPDRDLILVSGPEPNLHWKQYCRTLVTAFRGFEPEMVIMLGAMLTDTPHSRPLPVSGTTSDHGLAQSLGLEANNYEGPTGITGVLGDACRKAGLREVSLWASVPHYVASPPNPKATLALISRVEDLLDLALDLGDLPELAKAWQRGVDELAAEDSDISDYIDSLEAQQDETDLPSATGDSIAAEFQRYLRRREQKGR</sequence>
<keyword evidence="1" id="KW-0647">Proteasome</keyword>
<keyword evidence="2" id="KW-1185">Reference proteome</keyword>
<dbReference type="Gene3D" id="3.40.50.10900">
    <property type="entry name" value="PAC-like subunit"/>
    <property type="match status" value="1"/>
</dbReference>
<protein>
    <submittedName>
        <fullName evidence="1">Proteasome assembly chaperone (PAC2) family protein</fullName>
    </submittedName>
</protein>
<comment type="caution">
    <text evidence="1">The sequence shown here is derived from an EMBL/GenBank/DDBJ whole genome shotgun (WGS) entry which is preliminary data.</text>
</comment>
<dbReference type="Proteomes" id="UP000749311">
    <property type="component" value="Unassembled WGS sequence"/>
</dbReference>
<organism evidence="1 2">
    <name type="scientific">Brooklawnia cerclae</name>
    <dbReference type="NCBI Taxonomy" id="349934"/>
    <lineage>
        <taxon>Bacteria</taxon>
        <taxon>Bacillati</taxon>
        <taxon>Actinomycetota</taxon>
        <taxon>Actinomycetes</taxon>
        <taxon>Propionibacteriales</taxon>
        <taxon>Propionibacteriaceae</taxon>
        <taxon>Brooklawnia</taxon>
    </lineage>
</organism>
<dbReference type="InterPro" id="IPR008492">
    <property type="entry name" value="Rv2714-like"/>
</dbReference>
<dbReference type="InterPro" id="IPR038389">
    <property type="entry name" value="PSMG2_sf"/>
</dbReference>
<dbReference type="SUPFAM" id="SSF159659">
    <property type="entry name" value="Cgl1923-like"/>
    <property type="match status" value="1"/>
</dbReference>
<evidence type="ECO:0000313" key="2">
    <source>
        <dbReference type="Proteomes" id="UP000749311"/>
    </source>
</evidence>
<dbReference type="EMBL" id="JAAMOZ010000001">
    <property type="protein sequence ID" value="NIH56566.1"/>
    <property type="molecule type" value="Genomic_DNA"/>
</dbReference>
<dbReference type="GO" id="GO:0000502">
    <property type="term" value="C:proteasome complex"/>
    <property type="evidence" value="ECO:0007669"/>
    <property type="project" value="UniProtKB-KW"/>
</dbReference>
<dbReference type="Pfam" id="PF09754">
    <property type="entry name" value="PAC2"/>
    <property type="match status" value="1"/>
</dbReference>
<proteinExistence type="predicted"/>
<dbReference type="PIRSF" id="PIRSF028754">
    <property type="entry name" value="UCP028754"/>
    <property type="match status" value="1"/>
</dbReference>
<reference evidence="1 2" key="1">
    <citation type="submission" date="2020-02" db="EMBL/GenBank/DDBJ databases">
        <title>Sequencing the genomes of 1000 actinobacteria strains.</title>
        <authorList>
            <person name="Klenk H.-P."/>
        </authorList>
    </citation>
    <scope>NUCLEOTIDE SEQUENCE [LARGE SCALE GENOMIC DNA]</scope>
    <source>
        <strain evidence="1 2">DSM 19609</strain>
    </source>
</reference>
<gene>
    <name evidence="1" type="ORF">FB473_001211</name>
</gene>
<evidence type="ECO:0000313" key="1">
    <source>
        <dbReference type="EMBL" id="NIH56566.1"/>
    </source>
</evidence>
<name>A0ABX0SF22_9ACTN</name>
<dbReference type="InterPro" id="IPR019151">
    <property type="entry name" value="Proteasome_assmbl_chaperone_2"/>
</dbReference>